<accession>A0A8H5CHV7</accession>
<feature type="region of interest" description="Disordered" evidence="1">
    <location>
        <begin position="80"/>
        <end position="104"/>
    </location>
</feature>
<dbReference type="EMBL" id="JAACJN010000497">
    <property type="protein sequence ID" value="KAF5341559.1"/>
    <property type="molecule type" value="Genomic_DNA"/>
</dbReference>
<feature type="compositionally biased region" description="Low complexity" evidence="1">
    <location>
        <begin position="216"/>
        <end position="230"/>
    </location>
</feature>
<feature type="compositionally biased region" description="Polar residues" evidence="1">
    <location>
        <begin position="182"/>
        <end position="198"/>
    </location>
</feature>
<organism evidence="2 3">
    <name type="scientific">Collybiopsis confluens</name>
    <dbReference type="NCBI Taxonomy" id="2823264"/>
    <lineage>
        <taxon>Eukaryota</taxon>
        <taxon>Fungi</taxon>
        <taxon>Dikarya</taxon>
        <taxon>Basidiomycota</taxon>
        <taxon>Agaricomycotina</taxon>
        <taxon>Agaricomycetes</taxon>
        <taxon>Agaricomycetidae</taxon>
        <taxon>Agaricales</taxon>
        <taxon>Marasmiineae</taxon>
        <taxon>Omphalotaceae</taxon>
        <taxon>Collybiopsis</taxon>
    </lineage>
</organism>
<feature type="compositionally biased region" description="Polar residues" evidence="1">
    <location>
        <begin position="45"/>
        <end position="59"/>
    </location>
</feature>
<evidence type="ECO:0000313" key="3">
    <source>
        <dbReference type="Proteomes" id="UP000518752"/>
    </source>
</evidence>
<protein>
    <submittedName>
        <fullName evidence="2">Uncharacterized protein</fullName>
    </submittedName>
</protein>
<evidence type="ECO:0000313" key="2">
    <source>
        <dbReference type="EMBL" id="KAF5341559.1"/>
    </source>
</evidence>
<feature type="region of interest" description="Disordered" evidence="1">
    <location>
        <begin position="1"/>
        <end position="59"/>
    </location>
</feature>
<dbReference type="AlphaFoldDB" id="A0A8H5CHV7"/>
<dbReference type="OrthoDB" id="3034829at2759"/>
<dbReference type="Proteomes" id="UP000518752">
    <property type="component" value="Unassembled WGS sequence"/>
</dbReference>
<comment type="caution">
    <text evidence="2">The sequence shown here is derived from an EMBL/GenBank/DDBJ whole genome shotgun (WGS) entry which is preliminary data.</text>
</comment>
<keyword evidence="3" id="KW-1185">Reference proteome</keyword>
<gene>
    <name evidence="2" type="ORF">D9757_014562</name>
</gene>
<name>A0A8H5CHV7_9AGAR</name>
<feature type="region of interest" description="Disordered" evidence="1">
    <location>
        <begin position="170"/>
        <end position="235"/>
    </location>
</feature>
<reference evidence="2 3" key="1">
    <citation type="journal article" date="2020" name="ISME J.">
        <title>Uncovering the hidden diversity of litter-decomposition mechanisms in mushroom-forming fungi.</title>
        <authorList>
            <person name="Floudas D."/>
            <person name="Bentzer J."/>
            <person name="Ahren D."/>
            <person name="Johansson T."/>
            <person name="Persson P."/>
            <person name="Tunlid A."/>
        </authorList>
    </citation>
    <scope>NUCLEOTIDE SEQUENCE [LARGE SCALE GENOMIC DNA]</scope>
    <source>
        <strain evidence="2 3">CBS 406.79</strain>
    </source>
</reference>
<evidence type="ECO:0000256" key="1">
    <source>
        <dbReference type="SAM" id="MobiDB-lite"/>
    </source>
</evidence>
<feature type="compositionally biased region" description="Polar residues" evidence="1">
    <location>
        <begin position="20"/>
        <end position="32"/>
    </location>
</feature>
<feature type="compositionally biased region" description="Acidic residues" evidence="1">
    <location>
        <begin position="1"/>
        <end position="10"/>
    </location>
</feature>
<proteinExistence type="predicted"/>
<sequence length="375" mass="41714">MRSSDEDDSSLYDRRRRGSIDSQISSNSGRWNSTRRRPSSQTSSLASRITTRSSSSEDITLNSDAKPLLRLALASSPNLADDLRQRSSSPFTDSDTESTLTSDRDLRYTIRPAIEPSSRDSFMSVPSFNIPSNNSLRLAKMERIRKTLGDDVPLHLVFPQCEEQEYEYDEETDSESSTLSSFTISNPTPLKSTTTSVTIRWRPLPPLPTDAYPIPRSTTTTTTSRSSSRLSHPRDSLLIQTSAPRQAQKIKRKPVPKLDLDDEERLEPILLPLPGLDLSGCTCTCSTPAAVVERRRARERLSLILPHEHDDIDIDIHINNDDDDDALVTPDSEVGGPSPISAWFSDVSGGADDKASSSDTACFQNYLNYEFHQSC</sequence>